<accession>A0A7W2IKQ0</accession>
<keyword evidence="3" id="KW-1185">Reference proteome</keyword>
<dbReference type="InterPro" id="IPR029063">
    <property type="entry name" value="SAM-dependent_MTases_sf"/>
</dbReference>
<evidence type="ECO:0000313" key="2">
    <source>
        <dbReference type="EMBL" id="MBA5687617.1"/>
    </source>
</evidence>
<dbReference type="SUPFAM" id="SSF53335">
    <property type="entry name" value="S-adenosyl-L-methionine-dependent methyltransferases"/>
    <property type="match status" value="1"/>
</dbReference>
<name>A0A7W2IKQ0_9BURK</name>
<gene>
    <name evidence="2" type="ORF">H3H39_11215</name>
</gene>
<dbReference type="InterPro" id="IPR041698">
    <property type="entry name" value="Methyltransf_25"/>
</dbReference>
<dbReference type="AlphaFoldDB" id="A0A7W2IKQ0"/>
<dbReference type="RefSeq" id="WP_182153477.1">
    <property type="nucleotide sequence ID" value="NZ_JACEZU010000005.1"/>
</dbReference>
<keyword evidence="2" id="KW-0808">Transferase</keyword>
<dbReference type="GO" id="GO:0032259">
    <property type="term" value="P:methylation"/>
    <property type="evidence" value="ECO:0007669"/>
    <property type="project" value="UniProtKB-KW"/>
</dbReference>
<dbReference type="GO" id="GO:0042054">
    <property type="term" value="F:histone methyltransferase activity"/>
    <property type="evidence" value="ECO:0007669"/>
    <property type="project" value="TreeGrafter"/>
</dbReference>
<dbReference type="Pfam" id="PF13649">
    <property type="entry name" value="Methyltransf_25"/>
    <property type="match status" value="1"/>
</dbReference>
<dbReference type="PANTHER" id="PTHR11006:SF53">
    <property type="entry name" value="PROTEIN ARGININE N-METHYLTRANSFERASE 3"/>
    <property type="match status" value="1"/>
</dbReference>
<dbReference type="Gene3D" id="3.40.50.150">
    <property type="entry name" value="Vaccinia Virus protein VP39"/>
    <property type="match status" value="1"/>
</dbReference>
<dbReference type="GO" id="GO:0016274">
    <property type="term" value="F:protein-arginine N-methyltransferase activity"/>
    <property type="evidence" value="ECO:0007669"/>
    <property type="project" value="InterPro"/>
</dbReference>
<dbReference type="InterPro" id="IPR025799">
    <property type="entry name" value="Arg_MeTrfase"/>
</dbReference>
<evidence type="ECO:0000259" key="1">
    <source>
        <dbReference type="Pfam" id="PF13649"/>
    </source>
</evidence>
<dbReference type="PANTHER" id="PTHR11006">
    <property type="entry name" value="PROTEIN ARGININE N-METHYLTRANSFERASE"/>
    <property type="match status" value="1"/>
</dbReference>
<keyword evidence="2" id="KW-0489">Methyltransferase</keyword>
<dbReference type="EMBL" id="JACEZU010000005">
    <property type="protein sequence ID" value="MBA5687617.1"/>
    <property type="molecule type" value="Genomic_DNA"/>
</dbReference>
<organism evidence="2 3">
    <name type="scientific">Rugamonas apoptosis</name>
    <dbReference type="NCBI Taxonomy" id="2758570"/>
    <lineage>
        <taxon>Bacteria</taxon>
        <taxon>Pseudomonadati</taxon>
        <taxon>Pseudomonadota</taxon>
        <taxon>Betaproteobacteria</taxon>
        <taxon>Burkholderiales</taxon>
        <taxon>Oxalobacteraceae</taxon>
        <taxon>Telluria group</taxon>
        <taxon>Rugamonas</taxon>
    </lineage>
</organism>
<comment type="caution">
    <text evidence="2">The sequence shown here is derived from an EMBL/GenBank/DDBJ whole genome shotgun (WGS) entry which is preliminary data.</text>
</comment>
<evidence type="ECO:0000313" key="3">
    <source>
        <dbReference type="Proteomes" id="UP000573499"/>
    </source>
</evidence>
<reference evidence="2 3" key="1">
    <citation type="submission" date="2020-07" db="EMBL/GenBank/DDBJ databases">
        <title>Novel species isolated from subtropical streams in China.</title>
        <authorList>
            <person name="Lu H."/>
        </authorList>
    </citation>
    <scope>NUCLEOTIDE SEQUENCE [LARGE SCALE GENOMIC DNA]</scope>
    <source>
        <strain evidence="2 3">LX47W</strain>
    </source>
</reference>
<protein>
    <submittedName>
        <fullName evidence="2">Methyltransferase domain-containing protein</fullName>
    </submittedName>
</protein>
<sequence>MLNEREIESCYLGQFIPVHYHHNMLMDQNRMHGFKSAIDYAVKPGAKVLELGGGTGVLSWFAAAKADKVYCVEFNPDMVKEARKMLALNANGHKVEVIHADAFEYLPPEPVDVVICEMIHVGMLREKQVEVIESFKRRYAARFGGPLPVFLPEAVIMAVQPLQQEYDFEGFYAPIVQFQETTAVYSGTVEMAQPAVYSIIDFSQPNELMYAWQGKFVVERSGQINAMRFVTKNILAVVSERSTTIDWLNHYMTLPLAVPVRASEGDVLQVSFQYRAGGAIPSLQASLTAEILYEAAHQPVQFVPAYA</sequence>
<proteinExistence type="predicted"/>
<dbReference type="CDD" id="cd02440">
    <property type="entry name" value="AdoMet_MTases"/>
    <property type="match status" value="1"/>
</dbReference>
<dbReference type="Proteomes" id="UP000573499">
    <property type="component" value="Unassembled WGS sequence"/>
</dbReference>
<feature type="domain" description="Methyltransferase" evidence="1">
    <location>
        <begin position="48"/>
        <end position="137"/>
    </location>
</feature>